<keyword evidence="3" id="KW-0520">NAD</keyword>
<dbReference type="EMBL" id="UINC01154458">
    <property type="protein sequence ID" value="SVD49755.1"/>
    <property type="molecule type" value="Genomic_DNA"/>
</dbReference>
<evidence type="ECO:0000256" key="2">
    <source>
        <dbReference type="ARBA" id="ARBA00023002"/>
    </source>
</evidence>
<accession>A0A382VUP3</accession>
<keyword evidence="2" id="KW-0560">Oxidoreductase</keyword>
<evidence type="ECO:0000256" key="1">
    <source>
        <dbReference type="ARBA" id="ARBA00022723"/>
    </source>
</evidence>
<feature type="non-terminal residue" evidence="4">
    <location>
        <position position="1"/>
    </location>
</feature>
<dbReference type="PANTHER" id="PTHR30004">
    <property type="entry name" value="4-HYDROXYTHREONINE-4-PHOSPHATE DEHYDROGENASE"/>
    <property type="match status" value="1"/>
</dbReference>
<dbReference type="Gene3D" id="3.40.718.10">
    <property type="entry name" value="Isopropylmalate Dehydrogenase"/>
    <property type="match status" value="1"/>
</dbReference>
<dbReference type="InterPro" id="IPR005255">
    <property type="entry name" value="PdxA_fam"/>
</dbReference>
<protein>
    <recommendedName>
        <fullName evidence="5">4-hydroxythreonine-4-phosphate dehydrogenase</fullName>
    </recommendedName>
</protein>
<dbReference type="PANTHER" id="PTHR30004:SF6">
    <property type="entry name" value="D-THREONATE 4-PHOSPHATE DEHYDROGENASE"/>
    <property type="match status" value="1"/>
</dbReference>
<dbReference type="GO" id="GO:0016491">
    <property type="term" value="F:oxidoreductase activity"/>
    <property type="evidence" value="ECO:0007669"/>
    <property type="project" value="UniProtKB-KW"/>
</dbReference>
<evidence type="ECO:0000256" key="3">
    <source>
        <dbReference type="ARBA" id="ARBA00023027"/>
    </source>
</evidence>
<dbReference type="GO" id="GO:0051287">
    <property type="term" value="F:NAD binding"/>
    <property type="evidence" value="ECO:0007669"/>
    <property type="project" value="InterPro"/>
</dbReference>
<dbReference type="Pfam" id="PF04166">
    <property type="entry name" value="PdxA"/>
    <property type="match status" value="1"/>
</dbReference>
<organism evidence="4">
    <name type="scientific">marine metagenome</name>
    <dbReference type="NCBI Taxonomy" id="408172"/>
    <lineage>
        <taxon>unclassified sequences</taxon>
        <taxon>metagenomes</taxon>
        <taxon>ecological metagenomes</taxon>
    </lineage>
</organism>
<gene>
    <name evidence="4" type="ORF">METZ01_LOCUS402609</name>
</gene>
<keyword evidence="1" id="KW-0479">Metal-binding</keyword>
<evidence type="ECO:0000313" key="4">
    <source>
        <dbReference type="EMBL" id="SVD49755.1"/>
    </source>
</evidence>
<dbReference type="SUPFAM" id="SSF53659">
    <property type="entry name" value="Isocitrate/Isopropylmalate dehydrogenase-like"/>
    <property type="match status" value="1"/>
</dbReference>
<reference evidence="4" key="1">
    <citation type="submission" date="2018-05" db="EMBL/GenBank/DDBJ databases">
        <authorList>
            <person name="Lanie J.A."/>
            <person name="Ng W.-L."/>
            <person name="Kazmierczak K.M."/>
            <person name="Andrzejewski T.M."/>
            <person name="Davidsen T.M."/>
            <person name="Wayne K.J."/>
            <person name="Tettelin H."/>
            <person name="Glass J.I."/>
            <person name="Rusch D."/>
            <person name="Podicherti R."/>
            <person name="Tsui H.-C.T."/>
            <person name="Winkler M.E."/>
        </authorList>
    </citation>
    <scope>NUCLEOTIDE SEQUENCE</scope>
</reference>
<evidence type="ECO:0008006" key="5">
    <source>
        <dbReference type="Google" id="ProtNLM"/>
    </source>
</evidence>
<proteinExistence type="predicted"/>
<dbReference type="AlphaFoldDB" id="A0A382VUP3"/>
<dbReference type="GO" id="GO:0046872">
    <property type="term" value="F:metal ion binding"/>
    <property type="evidence" value="ECO:0007669"/>
    <property type="project" value="UniProtKB-KW"/>
</dbReference>
<name>A0A382VUP3_9ZZZZ</name>
<sequence>NKKLRYQIPIKKVDFNFKKENLIGNKLPVYDVKFNQNKPFQKISNKSNKYIFECFDIALMLSKKKKILGLINCPISKEFLFKEKYQGITEYLAKKSGSEDNEVMLIYNKKLSVSPLTTHIPLSQVSKKLSKSKIIKKLKTINIFYKKYFNKNPNIAILGLNPHNFSNKKKSEENEIILPSIKMAKKKGIKVFGPISADTSFMIFKKYKFDVIVGMYHDQVLTPFKALFQYEAINITLGLPYIRISPDHGVAENIVGKNIANPNSLIYSIKFFNYINK</sequence>